<keyword evidence="1" id="KW-0808">Transferase</keyword>
<evidence type="ECO:0000313" key="5">
    <source>
        <dbReference type="Proteomes" id="UP000766336"/>
    </source>
</evidence>
<name>A0ABS5QD63_9PROT</name>
<sequence length="154" mass="16537">MQTQIAAVSAHPELAPLVAGWRMEAFGRPGGPTVEEMTASILSPPQGLEETFVVFRDGRPAGTAAIVGDDLDARPDLGPWLAWVFVDPAFRGQNCASELVRHAEGFAAAASVPVLWLHTAAAEGLYGRLGWERVGTEQDHGKPVVLMRRDLGRI</sequence>
<feature type="domain" description="N-acetyltransferase" evidence="3">
    <location>
        <begin position="5"/>
        <end position="152"/>
    </location>
</feature>
<evidence type="ECO:0000259" key="3">
    <source>
        <dbReference type="PROSITE" id="PS51186"/>
    </source>
</evidence>
<evidence type="ECO:0000313" key="4">
    <source>
        <dbReference type="EMBL" id="MBS7811635.1"/>
    </source>
</evidence>
<comment type="caution">
    <text evidence="4">The sequence shown here is derived from an EMBL/GenBank/DDBJ whole genome shotgun (WGS) entry which is preliminary data.</text>
</comment>
<organism evidence="4 5">
    <name type="scientific">Roseococcus pinisoli</name>
    <dbReference type="NCBI Taxonomy" id="2835040"/>
    <lineage>
        <taxon>Bacteria</taxon>
        <taxon>Pseudomonadati</taxon>
        <taxon>Pseudomonadota</taxon>
        <taxon>Alphaproteobacteria</taxon>
        <taxon>Acetobacterales</taxon>
        <taxon>Roseomonadaceae</taxon>
        <taxon>Roseococcus</taxon>
    </lineage>
</organism>
<proteinExistence type="predicted"/>
<dbReference type="PROSITE" id="PS51186">
    <property type="entry name" value="GNAT"/>
    <property type="match status" value="1"/>
</dbReference>
<dbReference type="Proteomes" id="UP000766336">
    <property type="component" value="Unassembled WGS sequence"/>
</dbReference>
<dbReference type="SUPFAM" id="SSF55729">
    <property type="entry name" value="Acyl-CoA N-acyltransferases (Nat)"/>
    <property type="match status" value="1"/>
</dbReference>
<dbReference type="RefSeq" id="WP_213670297.1">
    <property type="nucleotide sequence ID" value="NZ_JAHCDA010000002.1"/>
</dbReference>
<gene>
    <name evidence="4" type="ORF">KHU32_11865</name>
</gene>
<dbReference type="Gene3D" id="3.40.630.30">
    <property type="match status" value="1"/>
</dbReference>
<evidence type="ECO:0000256" key="2">
    <source>
        <dbReference type="ARBA" id="ARBA00023315"/>
    </source>
</evidence>
<accession>A0ABS5QD63</accession>
<dbReference type="PANTHER" id="PTHR43877">
    <property type="entry name" value="AMINOALKYLPHOSPHONATE N-ACETYLTRANSFERASE-RELATED-RELATED"/>
    <property type="match status" value="1"/>
</dbReference>
<dbReference type="PANTHER" id="PTHR43877:SF2">
    <property type="entry name" value="AMINOALKYLPHOSPHONATE N-ACETYLTRANSFERASE-RELATED"/>
    <property type="match status" value="1"/>
</dbReference>
<dbReference type="Pfam" id="PF13508">
    <property type="entry name" value="Acetyltransf_7"/>
    <property type="match status" value="1"/>
</dbReference>
<reference evidence="4 5" key="1">
    <citation type="submission" date="2021-05" db="EMBL/GenBank/DDBJ databases">
        <title>Roseococcus sp. XZZS9, whole genome shotgun sequencing project.</title>
        <authorList>
            <person name="Zhao G."/>
            <person name="Shen L."/>
        </authorList>
    </citation>
    <scope>NUCLEOTIDE SEQUENCE [LARGE SCALE GENOMIC DNA]</scope>
    <source>
        <strain evidence="4 5">XZZS9</strain>
    </source>
</reference>
<dbReference type="InterPro" id="IPR000182">
    <property type="entry name" value="GNAT_dom"/>
</dbReference>
<keyword evidence="5" id="KW-1185">Reference proteome</keyword>
<dbReference type="InterPro" id="IPR050832">
    <property type="entry name" value="Bact_Acetyltransf"/>
</dbReference>
<evidence type="ECO:0000256" key="1">
    <source>
        <dbReference type="ARBA" id="ARBA00022679"/>
    </source>
</evidence>
<keyword evidence="2" id="KW-0012">Acyltransferase</keyword>
<dbReference type="EMBL" id="JAHCDA010000002">
    <property type="protein sequence ID" value="MBS7811635.1"/>
    <property type="molecule type" value="Genomic_DNA"/>
</dbReference>
<dbReference type="InterPro" id="IPR016181">
    <property type="entry name" value="Acyl_CoA_acyltransferase"/>
</dbReference>
<dbReference type="CDD" id="cd04301">
    <property type="entry name" value="NAT_SF"/>
    <property type="match status" value="1"/>
</dbReference>
<protein>
    <submittedName>
        <fullName evidence="4">GNAT family N-acetyltransferase</fullName>
    </submittedName>
</protein>